<comment type="caution">
    <text evidence="1">The sequence shown here is derived from an EMBL/GenBank/DDBJ whole genome shotgun (WGS) entry which is preliminary data.</text>
</comment>
<dbReference type="SUPFAM" id="SSF52743">
    <property type="entry name" value="Subtilisin-like"/>
    <property type="match status" value="1"/>
</dbReference>
<dbReference type="RefSeq" id="WP_168015501.1">
    <property type="nucleotide sequence ID" value="NZ_JAATEP010000030.1"/>
</dbReference>
<dbReference type="InterPro" id="IPR036852">
    <property type="entry name" value="Peptidase_S8/S53_dom_sf"/>
</dbReference>
<dbReference type="EMBL" id="JAATEP010000030">
    <property type="protein sequence ID" value="NJP94553.1"/>
    <property type="molecule type" value="Genomic_DNA"/>
</dbReference>
<reference evidence="1 2" key="1">
    <citation type="submission" date="2020-03" db="EMBL/GenBank/DDBJ databases">
        <title>WGS of actinomycetes isolated from Thailand.</title>
        <authorList>
            <person name="Thawai C."/>
        </authorList>
    </citation>
    <scope>NUCLEOTIDE SEQUENCE [LARGE SCALE GENOMIC DNA]</scope>
    <source>
        <strain evidence="1 2">FMUSA5-5</strain>
    </source>
</reference>
<name>A0ABX1B9R3_9ACTN</name>
<keyword evidence="2" id="KW-1185">Reference proteome</keyword>
<protein>
    <submittedName>
        <fullName evidence="1">Uncharacterized protein</fullName>
    </submittedName>
</protein>
<proteinExistence type="predicted"/>
<gene>
    <name evidence="1" type="ORF">HCN51_34790</name>
</gene>
<sequence length="134" mass="14346">MGAYEGGEEPSDLDLLLFHLREKSAAEHAGYRPVVAKNRVYENIEGSPYSGGSVGDDALLDDRPEWVSFSGHAIFVASVAAQQAPDAEFVVYPVLDEERLTTNSWKLATAMAGALDDDLDMMIIALGGATADGR</sequence>
<dbReference type="Proteomes" id="UP000696294">
    <property type="component" value="Unassembled WGS sequence"/>
</dbReference>
<dbReference type="Gene3D" id="3.40.50.200">
    <property type="entry name" value="Peptidase S8/S53 domain"/>
    <property type="match status" value="1"/>
</dbReference>
<evidence type="ECO:0000313" key="2">
    <source>
        <dbReference type="Proteomes" id="UP000696294"/>
    </source>
</evidence>
<evidence type="ECO:0000313" key="1">
    <source>
        <dbReference type="EMBL" id="NJP94553.1"/>
    </source>
</evidence>
<accession>A0ABX1B9R3</accession>
<organism evidence="1 2">
    <name type="scientific">Nonomuraea composti</name>
    <dbReference type="NCBI Taxonomy" id="2720023"/>
    <lineage>
        <taxon>Bacteria</taxon>
        <taxon>Bacillati</taxon>
        <taxon>Actinomycetota</taxon>
        <taxon>Actinomycetes</taxon>
        <taxon>Streptosporangiales</taxon>
        <taxon>Streptosporangiaceae</taxon>
        <taxon>Nonomuraea</taxon>
    </lineage>
</organism>